<evidence type="ECO:0000313" key="2">
    <source>
        <dbReference type="Proteomes" id="UP000463883"/>
    </source>
</evidence>
<dbReference type="InterPro" id="IPR010368">
    <property type="entry name" value="Com_YlbF"/>
</dbReference>
<proteinExistence type="predicted"/>
<keyword evidence="2" id="KW-1185">Reference proteome</keyword>
<name>A0A6P1MI02_9FIRM</name>
<dbReference type="KEGG" id="amic:Ami3637_16080"/>
<gene>
    <name evidence="1" type="ORF">Ami3637_16080</name>
</gene>
<dbReference type="Pfam" id="PF06133">
    <property type="entry name" value="Com_YlbF"/>
    <property type="match status" value="1"/>
</dbReference>
<dbReference type="InterPro" id="IPR023378">
    <property type="entry name" value="YheA/YmcA-like_dom_sf"/>
</dbReference>
<organism evidence="1 2">
    <name type="scientific">Aminipila terrae</name>
    <dbReference type="NCBI Taxonomy" id="2697030"/>
    <lineage>
        <taxon>Bacteria</taxon>
        <taxon>Bacillati</taxon>
        <taxon>Bacillota</taxon>
        <taxon>Clostridia</taxon>
        <taxon>Peptostreptococcales</taxon>
        <taxon>Anaerovoracaceae</taxon>
        <taxon>Aminipila</taxon>
    </lineage>
</organism>
<reference evidence="1 2" key="1">
    <citation type="submission" date="2020-01" db="EMBL/GenBank/DDBJ databases">
        <title>Genomic analysis of Aminipila sp. CBA3637.</title>
        <authorList>
            <person name="Kim Y.B."/>
            <person name="Roh S.W."/>
        </authorList>
    </citation>
    <scope>NUCLEOTIDE SEQUENCE [LARGE SCALE GENOMIC DNA]</scope>
    <source>
        <strain evidence="1 2">CBA3637</strain>
    </source>
</reference>
<dbReference type="SUPFAM" id="SSF158622">
    <property type="entry name" value="YheA/YmcA-like"/>
    <property type="match status" value="1"/>
</dbReference>
<protein>
    <submittedName>
        <fullName evidence="1">YlbF family regulator</fullName>
    </submittedName>
</protein>
<dbReference type="EMBL" id="CP047591">
    <property type="protein sequence ID" value="QHI73692.1"/>
    <property type="molecule type" value="Genomic_DNA"/>
</dbReference>
<evidence type="ECO:0000313" key="1">
    <source>
        <dbReference type="EMBL" id="QHI73692.1"/>
    </source>
</evidence>
<dbReference type="Proteomes" id="UP000463883">
    <property type="component" value="Chromosome"/>
</dbReference>
<accession>A0A6P1MI02</accession>
<sequence>MNVYDAARGLATAIKDSEELKQYEAMKATVSQNSEITEMINDFQSKQMEMQTKQILGQEIDEEFTGQIQQLYGIMMSDPLAAQYLQAELRFSLMMNDIYKILGEVINLGGNNK</sequence>
<dbReference type="Gene3D" id="1.20.1500.10">
    <property type="entry name" value="YheA/YmcA-like"/>
    <property type="match status" value="1"/>
</dbReference>
<dbReference type="AlphaFoldDB" id="A0A6P1MI02"/>
<dbReference type="RefSeq" id="WP_162363457.1">
    <property type="nucleotide sequence ID" value="NZ_CP047591.1"/>
</dbReference>